<reference evidence="1 2" key="1">
    <citation type="journal article" date="2015" name="J. Biotechnol.">
        <title>Complete genome sequence of a malodorant-producing acetogen, Clostridium scatologenes ATCC 25775(T).</title>
        <authorList>
            <person name="Zhu Z."/>
            <person name="Guo T."/>
            <person name="Zheng H."/>
            <person name="Song T."/>
            <person name="Ouyang P."/>
            <person name="Xie J."/>
        </authorList>
    </citation>
    <scope>NUCLEOTIDE SEQUENCE [LARGE SCALE GENOMIC DNA]</scope>
    <source>
        <strain evidence="1 2">ATCC 25775</strain>
    </source>
</reference>
<dbReference type="KEGG" id="csq:CSCA_0957"/>
<gene>
    <name evidence="1" type="ORF">CSCA_0957</name>
</gene>
<dbReference type="AlphaFoldDB" id="A0A0E3M556"/>
<dbReference type="EMBL" id="CP009933">
    <property type="protein sequence ID" value="AKA68082.1"/>
    <property type="molecule type" value="Genomic_DNA"/>
</dbReference>
<dbReference type="HOGENOM" id="CLU_1537441_0_0_9"/>
<dbReference type="RefSeq" id="WP_029159579.1">
    <property type="nucleotide sequence ID" value="NZ_CP009933.1"/>
</dbReference>
<evidence type="ECO:0000313" key="1">
    <source>
        <dbReference type="EMBL" id="AKA68082.1"/>
    </source>
</evidence>
<protein>
    <submittedName>
        <fullName evidence="1">Uncharacterized protein</fullName>
    </submittedName>
</protein>
<dbReference type="Proteomes" id="UP000033115">
    <property type="component" value="Chromosome"/>
</dbReference>
<accession>A0A0E3M556</accession>
<evidence type="ECO:0000313" key="2">
    <source>
        <dbReference type="Proteomes" id="UP000033115"/>
    </source>
</evidence>
<dbReference type="STRING" id="1548.CSCA_0957"/>
<sequence>MLRKELQPPKINNELVEELKKLIEEISNLSEQYYEEYYEKNEKTILNDKMDILNSKVQKAYEPVDFQNYMGAMSLEEFAKEISLPNPPTVSDITLEETAKIIEMIIELKSPDGIEEVEDVDNYICYYIELLEKSIHHNNISDLIYWYDVEEYGHEPSAREIAEKAFETREIRNL</sequence>
<proteinExistence type="predicted"/>
<keyword evidence="2" id="KW-1185">Reference proteome</keyword>
<name>A0A0E3M556_CLOSL</name>
<organism evidence="1 2">
    <name type="scientific">Clostridium scatologenes</name>
    <dbReference type="NCBI Taxonomy" id="1548"/>
    <lineage>
        <taxon>Bacteria</taxon>
        <taxon>Bacillati</taxon>
        <taxon>Bacillota</taxon>
        <taxon>Clostridia</taxon>
        <taxon>Eubacteriales</taxon>
        <taxon>Clostridiaceae</taxon>
        <taxon>Clostridium</taxon>
    </lineage>
</organism>